<sequence length="517" mass="52880">MTEQLEHTGQDLCGVDPRTGEPVGSPVPASDSATVDAVARAAAGAVAPLAGYGPAERAGLLRAVASALRDAGDELVALADAETALGSPRLPGELARTCAQLDMFADAVEEGSFREATIDLPDPNAVPPRPDLRRLLVPLGPVAVFAASNFPFAFSVAGGDTASALAAGCPVVVKAHPSHPGLSVRTGEIVTAALRTAGAPDGTFAVVHGEQAGRDLVTHPAITAVGFTGSLGGGRALFDLASGRPDPIPFYGELGSLNPAVATPAAVVARGPELAKAYVGSFTMGSGQFCTKPGLLFLPTGHALTDVLTRAVRDTTVAPLLNARIRAGYDAGVRTLAAVDGVRELVGPSTADRPGHAANPALLAVDVPTLVAHADELLAECFGPVSLLVEYADADELLRAVELLPGSLTATVQGEESEPELPAALLAAFAERAGRVIWNGWPTGVAVSWAQHHGGPWPATTAPLHTSVGVTAVRRFLRPVAYQDVPDALLPAELRDANPLGLPRRLNGTLTSGEVVR</sequence>
<dbReference type="PANTHER" id="PTHR43353:SF3">
    <property type="entry name" value="ALDEHYDE DEHYDROGENASE-RELATED"/>
    <property type="match status" value="1"/>
</dbReference>
<gene>
    <name evidence="4" type="ORF">Aru02nite_26350</name>
</gene>
<evidence type="ECO:0000259" key="3">
    <source>
        <dbReference type="Pfam" id="PF00171"/>
    </source>
</evidence>
<dbReference type="InterPro" id="IPR050740">
    <property type="entry name" value="Aldehyde_DH_Superfamily"/>
</dbReference>
<dbReference type="Gene3D" id="3.40.309.10">
    <property type="entry name" value="Aldehyde Dehydrogenase, Chain A, domain 2"/>
    <property type="match status" value="1"/>
</dbReference>
<dbReference type="InterPro" id="IPR016161">
    <property type="entry name" value="Ald_DH/histidinol_DH"/>
</dbReference>
<feature type="region of interest" description="Disordered" evidence="2">
    <location>
        <begin position="1"/>
        <end position="31"/>
    </location>
</feature>
<keyword evidence="5" id="KW-1185">Reference proteome</keyword>
<keyword evidence="1" id="KW-0560">Oxidoreductase</keyword>
<dbReference type="PANTHER" id="PTHR43353">
    <property type="entry name" value="SUCCINATE-SEMIALDEHYDE DEHYDROGENASE, MITOCHONDRIAL"/>
    <property type="match status" value="1"/>
</dbReference>
<organism evidence="4 5">
    <name type="scientific">Actinocatenispora rupis</name>
    <dbReference type="NCBI Taxonomy" id="519421"/>
    <lineage>
        <taxon>Bacteria</taxon>
        <taxon>Bacillati</taxon>
        <taxon>Actinomycetota</taxon>
        <taxon>Actinomycetes</taxon>
        <taxon>Micromonosporales</taxon>
        <taxon>Micromonosporaceae</taxon>
        <taxon>Actinocatenispora</taxon>
    </lineage>
</organism>
<comment type="caution">
    <text evidence="4">The sequence shown here is derived from an EMBL/GenBank/DDBJ whole genome shotgun (WGS) entry which is preliminary data.</text>
</comment>
<evidence type="ECO:0000313" key="5">
    <source>
        <dbReference type="Proteomes" id="UP000612808"/>
    </source>
</evidence>
<accession>A0A8J3J517</accession>
<dbReference type="InterPro" id="IPR016162">
    <property type="entry name" value="Ald_DH_N"/>
</dbReference>
<evidence type="ECO:0000256" key="1">
    <source>
        <dbReference type="ARBA" id="ARBA00023002"/>
    </source>
</evidence>
<dbReference type="Proteomes" id="UP000612808">
    <property type="component" value="Unassembled WGS sequence"/>
</dbReference>
<evidence type="ECO:0000313" key="4">
    <source>
        <dbReference type="EMBL" id="GID11746.1"/>
    </source>
</evidence>
<dbReference type="InterPro" id="IPR044151">
    <property type="entry name" value="ALDH_KGSADH"/>
</dbReference>
<dbReference type="Gene3D" id="3.40.605.10">
    <property type="entry name" value="Aldehyde Dehydrogenase, Chain A, domain 1"/>
    <property type="match status" value="1"/>
</dbReference>
<dbReference type="AlphaFoldDB" id="A0A8J3J517"/>
<evidence type="ECO:0000256" key="2">
    <source>
        <dbReference type="SAM" id="MobiDB-lite"/>
    </source>
</evidence>
<dbReference type="CDD" id="cd07129">
    <property type="entry name" value="ALDH_KGSADH"/>
    <property type="match status" value="1"/>
</dbReference>
<reference evidence="4" key="1">
    <citation type="submission" date="2021-01" db="EMBL/GenBank/DDBJ databases">
        <title>Whole genome shotgun sequence of Actinocatenispora rupis NBRC 107355.</title>
        <authorList>
            <person name="Komaki H."/>
            <person name="Tamura T."/>
        </authorList>
    </citation>
    <scope>NUCLEOTIDE SEQUENCE</scope>
    <source>
        <strain evidence="4">NBRC 107355</strain>
    </source>
</reference>
<dbReference type="GO" id="GO:0016620">
    <property type="term" value="F:oxidoreductase activity, acting on the aldehyde or oxo group of donors, NAD or NADP as acceptor"/>
    <property type="evidence" value="ECO:0007669"/>
    <property type="project" value="InterPro"/>
</dbReference>
<dbReference type="Pfam" id="PF00171">
    <property type="entry name" value="Aldedh"/>
    <property type="match status" value="1"/>
</dbReference>
<dbReference type="InterPro" id="IPR016163">
    <property type="entry name" value="Ald_DH_C"/>
</dbReference>
<dbReference type="RefSeq" id="WP_239076650.1">
    <property type="nucleotide sequence ID" value="NZ_BAAAZM010000005.1"/>
</dbReference>
<dbReference type="EMBL" id="BOMB01000014">
    <property type="protein sequence ID" value="GID11746.1"/>
    <property type="molecule type" value="Genomic_DNA"/>
</dbReference>
<name>A0A8J3J517_9ACTN</name>
<protein>
    <submittedName>
        <fullName evidence="4">Aldehyde dehydrogenase</fullName>
    </submittedName>
</protein>
<proteinExistence type="predicted"/>
<feature type="domain" description="Aldehyde dehydrogenase" evidence="3">
    <location>
        <begin position="15"/>
        <end position="451"/>
    </location>
</feature>
<dbReference type="InterPro" id="IPR015590">
    <property type="entry name" value="Aldehyde_DH_dom"/>
</dbReference>
<dbReference type="SUPFAM" id="SSF53720">
    <property type="entry name" value="ALDH-like"/>
    <property type="match status" value="1"/>
</dbReference>